<name>A0A542DAI2_9ACTN</name>
<evidence type="ECO:0000256" key="5">
    <source>
        <dbReference type="SAM" id="Coils"/>
    </source>
</evidence>
<keyword evidence="7" id="KW-0472">Membrane</keyword>
<feature type="region of interest" description="Disordered" evidence="6">
    <location>
        <begin position="225"/>
        <end position="256"/>
    </location>
</feature>
<feature type="compositionally biased region" description="Basic and acidic residues" evidence="6">
    <location>
        <begin position="233"/>
        <end position="249"/>
    </location>
</feature>
<evidence type="ECO:0000256" key="3">
    <source>
        <dbReference type="ARBA" id="ARBA00022801"/>
    </source>
</evidence>
<keyword evidence="5" id="KW-0175">Coiled coil</keyword>
<dbReference type="Gene3D" id="3.90.1720.10">
    <property type="entry name" value="endopeptidase domain like (from Nostoc punctiforme)"/>
    <property type="match status" value="1"/>
</dbReference>
<sequence>MRPWWTRSTGTARAEEGTDRAVSIGRINRTKGIALAAITSTAVMAGVILIQGAADADPAPTLAEAKKQVADLEHQAEVAGESANDLRGQISAAQARVNALKSGIAKQQAQVDAVKRQIGSLAVAGYQTSGISTTAQLLLSNNPDQFLSQASTAQAFAGQQNSALRRYQLAQGKLTDLQASEQTELAALQAVQAKQTSFVNQLNGNLDKAQKVLDKLSAADRQRIADENAQEAENARKERPTRDGNRTGDDIPNIPASGRGAIAVNAALSQLGSPYVWGADGPSSYDCSGLTMYAWGKAGVSLSHSSKAQAGEGRRVTRSELQPGDLIFYYSPISHVAIYLGNGRIVHAPRPGKSVEIAPMDEMPINTMVRPG</sequence>
<keyword evidence="10" id="KW-1185">Reference proteome</keyword>
<reference evidence="9 10" key="1">
    <citation type="submission" date="2019-06" db="EMBL/GenBank/DDBJ databases">
        <title>Sequencing the genomes of 1000 actinobacteria strains.</title>
        <authorList>
            <person name="Klenk H.-P."/>
        </authorList>
    </citation>
    <scope>NUCLEOTIDE SEQUENCE [LARGE SCALE GENOMIC DNA]</scope>
    <source>
        <strain evidence="9 10">DSM 17305</strain>
    </source>
</reference>
<keyword evidence="4" id="KW-0788">Thiol protease</keyword>
<evidence type="ECO:0000256" key="2">
    <source>
        <dbReference type="ARBA" id="ARBA00022670"/>
    </source>
</evidence>
<proteinExistence type="inferred from homology"/>
<keyword evidence="3" id="KW-0378">Hydrolase</keyword>
<dbReference type="AlphaFoldDB" id="A0A542DAI2"/>
<evidence type="ECO:0000256" key="6">
    <source>
        <dbReference type="SAM" id="MobiDB-lite"/>
    </source>
</evidence>
<dbReference type="PANTHER" id="PTHR47359:SF3">
    <property type="entry name" value="NLP_P60 DOMAIN-CONTAINING PROTEIN-RELATED"/>
    <property type="match status" value="1"/>
</dbReference>
<organism evidence="9 10">
    <name type="scientific">Kribbella jejuensis</name>
    <dbReference type="NCBI Taxonomy" id="236068"/>
    <lineage>
        <taxon>Bacteria</taxon>
        <taxon>Bacillati</taxon>
        <taxon>Actinomycetota</taxon>
        <taxon>Actinomycetes</taxon>
        <taxon>Propionibacteriales</taxon>
        <taxon>Kribbellaceae</taxon>
        <taxon>Kribbella</taxon>
    </lineage>
</organism>
<evidence type="ECO:0000313" key="10">
    <source>
        <dbReference type="Proteomes" id="UP000316298"/>
    </source>
</evidence>
<dbReference type="EMBL" id="VFMM01000004">
    <property type="protein sequence ID" value="TQJ00081.1"/>
    <property type="molecule type" value="Genomic_DNA"/>
</dbReference>
<evidence type="ECO:0000256" key="7">
    <source>
        <dbReference type="SAM" id="Phobius"/>
    </source>
</evidence>
<evidence type="ECO:0000256" key="4">
    <source>
        <dbReference type="ARBA" id="ARBA00022807"/>
    </source>
</evidence>
<dbReference type="GO" id="GO:0006508">
    <property type="term" value="P:proteolysis"/>
    <property type="evidence" value="ECO:0007669"/>
    <property type="project" value="UniProtKB-KW"/>
</dbReference>
<keyword evidence="2" id="KW-0645">Protease</keyword>
<evidence type="ECO:0000256" key="1">
    <source>
        <dbReference type="ARBA" id="ARBA00007074"/>
    </source>
</evidence>
<dbReference type="Gene3D" id="6.10.250.3150">
    <property type="match status" value="1"/>
</dbReference>
<dbReference type="InterPro" id="IPR051794">
    <property type="entry name" value="PG_Endopeptidase_C40"/>
</dbReference>
<comment type="caution">
    <text evidence="9">The sequence shown here is derived from an EMBL/GenBank/DDBJ whole genome shotgun (WGS) entry which is preliminary data.</text>
</comment>
<dbReference type="InterPro" id="IPR038765">
    <property type="entry name" value="Papain-like_cys_pep_sf"/>
</dbReference>
<feature type="domain" description="NlpC/P60" evidence="8">
    <location>
        <begin position="257"/>
        <end position="372"/>
    </location>
</feature>
<dbReference type="Pfam" id="PF00877">
    <property type="entry name" value="NLPC_P60"/>
    <property type="match status" value="1"/>
</dbReference>
<keyword evidence="7" id="KW-0812">Transmembrane</keyword>
<keyword evidence="7" id="KW-1133">Transmembrane helix</keyword>
<feature type="transmembrane region" description="Helical" evidence="7">
    <location>
        <begin position="33"/>
        <end position="54"/>
    </location>
</feature>
<dbReference type="Proteomes" id="UP000316298">
    <property type="component" value="Unassembled WGS sequence"/>
</dbReference>
<gene>
    <name evidence="9" type="ORF">FB475_7073</name>
</gene>
<evidence type="ECO:0000313" key="9">
    <source>
        <dbReference type="EMBL" id="TQJ00081.1"/>
    </source>
</evidence>
<dbReference type="PANTHER" id="PTHR47359">
    <property type="entry name" value="PEPTIDOGLYCAN DL-ENDOPEPTIDASE CWLO"/>
    <property type="match status" value="1"/>
</dbReference>
<protein>
    <submittedName>
        <fullName evidence="9">NlpC/P60 family protein</fullName>
    </submittedName>
</protein>
<evidence type="ECO:0000259" key="8">
    <source>
        <dbReference type="PROSITE" id="PS51935"/>
    </source>
</evidence>
<accession>A0A542DAI2</accession>
<feature type="coiled-coil region" evidence="5">
    <location>
        <begin position="62"/>
        <end position="117"/>
    </location>
</feature>
<dbReference type="SUPFAM" id="SSF54001">
    <property type="entry name" value="Cysteine proteinases"/>
    <property type="match status" value="1"/>
</dbReference>
<dbReference type="InterPro" id="IPR000064">
    <property type="entry name" value="NLP_P60_dom"/>
</dbReference>
<comment type="similarity">
    <text evidence="1">Belongs to the peptidase C40 family.</text>
</comment>
<dbReference type="PROSITE" id="PS51935">
    <property type="entry name" value="NLPC_P60"/>
    <property type="match status" value="1"/>
</dbReference>
<dbReference type="GO" id="GO:0008234">
    <property type="term" value="F:cysteine-type peptidase activity"/>
    <property type="evidence" value="ECO:0007669"/>
    <property type="project" value="UniProtKB-KW"/>
</dbReference>